<dbReference type="AlphaFoldDB" id="A0A085JEV4"/>
<dbReference type="InterPro" id="IPR011701">
    <property type="entry name" value="MFS"/>
</dbReference>
<feature type="transmembrane region" description="Helical" evidence="7">
    <location>
        <begin position="246"/>
        <end position="271"/>
    </location>
</feature>
<dbReference type="InterPro" id="IPR036259">
    <property type="entry name" value="MFS_trans_sf"/>
</dbReference>
<evidence type="ECO:0000256" key="2">
    <source>
        <dbReference type="ARBA" id="ARBA00022448"/>
    </source>
</evidence>
<feature type="transmembrane region" description="Helical" evidence="7">
    <location>
        <begin position="166"/>
        <end position="185"/>
    </location>
</feature>
<dbReference type="PANTHER" id="PTHR43414">
    <property type="entry name" value="MULTIDRUG RESISTANCE PROTEIN MDTG"/>
    <property type="match status" value="1"/>
</dbReference>
<keyword evidence="3" id="KW-1003">Cell membrane</keyword>
<dbReference type="Gene3D" id="1.20.1250.20">
    <property type="entry name" value="MFS general substrate transporter like domains"/>
    <property type="match status" value="2"/>
</dbReference>
<feature type="transmembrane region" description="Helical" evidence="7">
    <location>
        <begin position="102"/>
        <end position="122"/>
    </location>
</feature>
<evidence type="ECO:0000256" key="7">
    <source>
        <dbReference type="SAM" id="Phobius"/>
    </source>
</evidence>
<feature type="transmembrane region" description="Helical" evidence="7">
    <location>
        <begin position="78"/>
        <end position="96"/>
    </location>
</feature>
<dbReference type="OrthoDB" id="65739at2"/>
<sequence length="404" mass="43591">MISWKKNLFSLWLGCFITGLGTSQILPFLPLYISQLGHYSTADLTLWSGLTFSITFLVSAIVSPMWGRLADSKGRKLMLIRAAIGMAIAIFFQGLVTHVWQLFLWRGIMGLASGYIPNAMALVASQAPKGRSGWALSILSTAQISGFLGGPLLGGYLADTIGLRPVFQVTTGLLVIATLVTFFLIKEEPQPARQKNTVSKPPSVWQTVPSASVILSLLFCTLSVQLCNGSVNPILFLYVQHLSPDSHNIAFISGFIAALPGMSALISAPVWGRMSDTLGPHRIISVAFIMFILLLTLMSLVSSVTQFSLLRFLLGFADGAMFPAIQSLLLRHSSANVSGRVFGYNQSFMNLGNVTGPLLGAVTSAALGMRWVFLASAVVILLNLIYLSLTFRRAGRAGTLKEAE</sequence>
<gene>
    <name evidence="9" type="ORF">GTPT_2301</name>
</gene>
<dbReference type="GO" id="GO:0022857">
    <property type="term" value="F:transmembrane transporter activity"/>
    <property type="evidence" value="ECO:0007669"/>
    <property type="project" value="InterPro"/>
</dbReference>
<dbReference type="GO" id="GO:0005886">
    <property type="term" value="C:plasma membrane"/>
    <property type="evidence" value="ECO:0007669"/>
    <property type="project" value="UniProtKB-SubCell"/>
</dbReference>
<dbReference type="Proteomes" id="UP000028602">
    <property type="component" value="Unassembled WGS sequence"/>
</dbReference>
<feature type="transmembrane region" description="Helical" evidence="7">
    <location>
        <begin position="283"/>
        <end position="303"/>
    </location>
</feature>
<dbReference type="PROSITE" id="PS50850">
    <property type="entry name" value="MFS"/>
    <property type="match status" value="1"/>
</dbReference>
<evidence type="ECO:0000256" key="6">
    <source>
        <dbReference type="ARBA" id="ARBA00023136"/>
    </source>
</evidence>
<dbReference type="InterPro" id="IPR001958">
    <property type="entry name" value="Tet-R_TetA/multi-R_MdtG-like"/>
</dbReference>
<comment type="subcellular location">
    <subcellularLocation>
        <location evidence="1">Cell membrane</location>
        <topology evidence="1">Multi-pass membrane protein</topology>
    </subcellularLocation>
</comment>
<dbReference type="SUPFAM" id="SSF103473">
    <property type="entry name" value="MFS general substrate transporter"/>
    <property type="match status" value="2"/>
</dbReference>
<keyword evidence="2" id="KW-0813">Transport</keyword>
<accession>A0A085JEV4</accession>
<evidence type="ECO:0000256" key="3">
    <source>
        <dbReference type="ARBA" id="ARBA00022475"/>
    </source>
</evidence>
<keyword evidence="4 7" id="KW-0812">Transmembrane</keyword>
<dbReference type="RefSeq" id="WP_038011421.1">
    <property type="nucleotide sequence ID" value="NZ_ATMJ01000021.1"/>
</dbReference>
<feature type="domain" description="Major facilitator superfamily (MFS) profile" evidence="8">
    <location>
        <begin position="7"/>
        <end position="395"/>
    </location>
</feature>
<dbReference type="Pfam" id="PF07690">
    <property type="entry name" value="MFS_1"/>
    <property type="match status" value="1"/>
</dbReference>
<feature type="transmembrane region" description="Helical" evidence="7">
    <location>
        <begin position="47"/>
        <end position="66"/>
    </location>
</feature>
<feature type="transmembrane region" description="Helical" evidence="7">
    <location>
        <begin position="134"/>
        <end position="154"/>
    </location>
</feature>
<evidence type="ECO:0000313" key="10">
    <source>
        <dbReference type="Proteomes" id="UP000028602"/>
    </source>
</evidence>
<dbReference type="PANTHER" id="PTHR43414:SF6">
    <property type="entry name" value="MULTIDRUG RESISTANCE PROTEIN MDTG"/>
    <property type="match status" value="1"/>
</dbReference>
<protein>
    <submittedName>
        <fullName evidence="9">Putative efflux pump</fullName>
    </submittedName>
</protein>
<keyword evidence="10" id="KW-1185">Reference proteome</keyword>
<comment type="caution">
    <text evidence="9">The sequence shown here is derived from an EMBL/GenBank/DDBJ whole genome shotgun (WGS) entry which is preliminary data.</text>
</comment>
<feature type="transmembrane region" description="Helical" evidence="7">
    <location>
        <begin position="371"/>
        <end position="391"/>
    </location>
</feature>
<organism evidence="9 10">
    <name type="scientific">Tatumella ptyseos ATCC 33301</name>
    <dbReference type="NCBI Taxonomy" id="1005995"/>
    <lineage>
        <taxon>Bacteria</taxon>
        <taxon>Pseudomonadati</taxon>
        <taxon>Pseudomonadota</taxon>
        <taxon>Gammaproteobacteria</taxon>
        <taxon>Enterobacterales</taxon>
        <taxon>Erwiniaceae</taxon>
        <taxon>Tatumella</taxon>
    </lineage>
</organism>
<evidence type="ECO:0000256" key="5">
    <source>
        <dbReference type="ARBA" id="ARBA00022989"/>
    </source>
</evidence>
<evidence type="ECO:0000259" key="8">
    <source>
        <dbReference type="PROSITE" id="PS50850"/>
    </source>
</evidence>
<reference evidence="9 10" key="1">
    <citation type="submission" date="2014-05" db="EMBL/GenBank/DDBJ databases">
        <title>ATOL: Assembling a taxonomically balanced genome-scale reconstruction of the evolutionary history of the Enterobacteriaceae.</title>
        <authorList>
            <person name="Plunkett G.III."/>
            <person name="Neeno-Eckwall E.C."/>
            <person name="Glasner J.D."/>
            <person name="Perna N.T."/>
        </authorList>
    </citation>
    <scope>NUCLEOTIDE SEQUENCE [LARGE SCALE GENOMIC DNA]</scope>
    <source>
        <strain evidence="9 10">ATCC 33301</strain>
    </source>
</reference>
<evidence type="ECO:0000256" key="4">
    <source>
        <dbReference type="ARBA" id="ARBA00022692"/>
    </source>
</evidence>
<evidence type="ECO:0000313" key="9">
    <source>
        <dbReference type="EMBL" id="KFD19000.1"/>
    </source>
</evidence>
<keyword evidence="6 7" id="KW-0472">Membrane</keyword>
<dbReference type="InterPro" id="IPR020846">
    <property type="entry name" value="MFS_dom"/>
</dbReference>
<dbReference type="EMBL" id="JMPR01000035">
    <property type="protein sequence ID" value="KFD19000.1"/>
    <property type="molecule type" value="Genomic_DNA"/>
</dbReference>
<evidence type="ECO:0000256" key="1">
    <source>
        <dbReference type="ARBA" id="ARBA00004651"/>
    </source>
</evidence>
<name>A0A085JEV4_9GAMM</name>
<keyword evidence="5 7" id="KW-1133">Transmembrane helix</keyword>
<dbReference type="eggNOG" id="COG2814">
    <property type="taxonomic scope" value="Bacteria"/>
</dbReference>
<dbReference type="PRINTS" id="PR01035">
    <property type="entry name" value="TCRTETA"/>
</dbReference>
<proteinExistence type="predicted"/>